<reference evidence="1 2" key="1">
    <citation type="submission" date="2016-10" db="EMBL/GenBank/DDBJ databases">
        <authorList>
            <person name="Varghese N."/>
            <person name="Submissions S."/>
        </authorList>
    </citation>
    <scope>NUCLEOTIDE SEQUENCE [LARGE SCALE GENOMIC DNA]</scope>
    <source>
        <strain evidence="1 2">CGMCC 1.6497</strain>
    </source>
</reference>
<evidence type="ECO:0000313" key="2">
    <source>
        <dbReference type="Proteomes" id="UP000198795"/>
    </source>
</evidence>
<accession>A0A1H0T9F3</accession>
<protein>
    <submittedName>
        <fullName evidence="1">Uncharacterized protein</fullName>
    </submittedName>
</protein>
<evidence type="ECO:0000313" key="1">
    <source>
        <dbReference type="EMBL" id="SDP50662.1"/>
    </source>
</evidence>
<name>A0A1H0T9F3_9HYPH</name>
<organism evidence="1 2">
    <name type="scientific">Filomicrobium insigne</name>
    <dbReference type="NCBI Taxonomy" id="418854"/>
    <lineage>
        <taxon>Bacteria</taxon>
        <taxon>Pseudomonadati</taxon>
        <taxon>Pseudomonadota</taxon>
        <taxon>Alphaproteobacteria</taxon>
        <taxon>Hyphomicrobiales</taxon>
        <taxon>Hyphomicrobiaceae</taxon>
        <taxon>Filomicrobium</taxon>
    </lineage>
</organism>
<comment type="caution">
    <text evidence="1">The sequence shown here is derived from an EMBL/GenBank/DDBJ whole genome shotgun (WGS) entry which is preliminary data.</text>
</comment>
<dbReference type="RefSeq" id="WP_046478488.1">
    <property type="nucleotide sequence ID" value="NZ_FNJC01000004.1"/>
</dbReference>
<keyword evidence="2" id="KW-1185">Reference proteome</keyword>
<sequence>MYGHITKFDERLQVGVIATNDGRKFRFNKDQVVNQNGRLVGHEVDFLVYGVCPLDIILLTGSPWQVFQHA</sequence>
<dbReference type="Proteomes" id="UP000198795">
    <property type="component" value="Unassembled WGS sequence"/>
</dbReference>
<proteinExistence type="predicted"/>
<gene>
    <name evidence="1" type="ORF">SAMN04488061_3222</name>
</gene>
<dbReference type="EMBL" id="FNJC01000004">
    <property type="protein sequence ID" value="SDP50662.1"/>
    <property type="molecule type" value="Genomic_DNA"/>
</dbReference>